<dbReference type="AlphaFoldDB" id="A0AAU7MLU8"/>
<evidence type="ECO:0000259" key="2">
    <source>
        <dbReference type="Pfam" id="PF02120"/>
    </source>
</evidence>
<feature type="region of interest" description="Disordered" evidence="1">
    <location>
        <begin position="1"/>
        <end position="45"/>
    </location>
</feature>
<dbReference type="InterPro" id="IPR021136">
    <property type="entry name" value="Flagellar_hook_control-like_C"/>
</dbReference>
<keyword evidence="3" id="KW-0282">Flagellum</keyword>
<proteinExistence type="predicted"/>
<dbReference type="InterPro" id="IPR038610">
    <property type="entry name" value="FliK-like_C_sf"/>
</dbReference>
<dbReference type="Pfam" id="PF02120">
    <property type="entry name" value="Flg_hook"/>
    <property type="match status" value="1"/>
</dbReference>
<evidence type="ECO:0000256" key="1">
    <source>
        <dbReference type="SAM" id="MobiDB-lite"/>
    </source>
</evidence>
<keyword evidence="3" id="KW-0966">Cell projection</keyword>
<keyword evidence="3" id="KW-0969">Cilium</keyword>
<dbReference type="KEGG" id="mamm:ABNF92_17860"/>
<dbReference type="EMBL" id="CP157802">
    <property type="protein sequence ID" value="XBQ19290.1"/>
    <property type="molecule type" value="Genomic_DNA"/>
</dbReference>
<dbReference type="RefSeq" id="WP_349342908.1">
    <property type="nucleotide sequence ID" value="NZ_CP157802.1"/>
</dbReference>
<accession>A0AAU7MLU8</accession>
<protein>
    <submittedName>
        <fullName evidence="3">Flagellar hook-length control protein FliK</fullName>
    </submittedName>
</protein>
<dbReference type="Gene3D" id="3.30.750.140">
    <property type="match status" value="1"/>
</dbReference>
<organism evidence="3">
    <name type="scientific">Marinobacter sp. MMG032</name>
    <dbReference type="NCBI Taxonomy" id="3158548"/>
    <lineage>
        <taxon>Bacteria</taxon>
        <taxon>Pseudomonadati</taxon>
        <taxon>Pseudomonadota</taxon>
        <taxon>Gammaproteobacteria</taxon>
        <taxon>Pseudomonadales</taxon>
        <taxon>Marinobacteraceae</taxon>
        <taxon>Marinobacter</taxon>
    </lineage>
</organism>
<feature type="domain" description="Flagellar hook-length control protein-like C-terminal" evidence="2">
    <location>
        <begin position="372"/>
        <end position="446"/>
    </location>
</feature>
<evidence type="ECO:0000313" key="3">
    <source>
        <dbReference type="EMBL" id="XBQ19290.1"/>
    </source>
</evidence>
<name>A0AAU7MLU8_9GAMM</name>
<gene>
    <name evidence="3" type="ORF">ABNF92_17860</name>
</gene>
<sequence>MLNIKSVTMKLPSGQQPPTPPAQPATQTSRPSVTTESAREPLPASARQLLDQLQLKNRETTLARVAEIINRQGGNSADLLLDIRGKSLLVQAAVGKTELATGDWVKVMRAGNELQLMGKLAPAPEAGIARALAQRLPWQQTLDAGLARLLGTLTQGVRQEPLPGQLPSSLSPQPLPSAARQAIEQIVARLPSGNSLTPGAGNHETTPQQVRQWLSESGLFAESRLSQTPSAQLPDLKLALGRVISALLAHQGSTPEHFNRLTPISTPELMQAPLQFPQPLATPQPPGSGDAPTVGQMLRLLAGMLNRITVNQLHSQVLTARGGGEAPGPAPASTLVLDLPWLTPQNEPRLAQVRIEQYPEDRESEGRSGKTTTAEWRLSLTMDLDEAGPLHFDVALRQQAVSARVWAEKQATLRQVNQELPALRQSLTDLGLEVTDLDCRRGTPQSSATRLEHRLVDTRA</sequence>
<reference evidence="3" key="1">
    <citation type="submission" date="2024-05" db="EMBL/GenBank/DDBJ databases">
        <title>Draft Genome Sequences of Flagellimonas sp. MMG031 and Marinobacter sp. MMG032 Isolated from the dinoflagellate Symbiodinium pilosum.</title>
        <authorList>
            <person name="Shikuma N.J."/>
            <person name="Farrell M.V."/>
        </authorList>
    </citation>
    <scope>NUCLEOTIDE SEQUENCE</scope>
    <source>
        <strain evidence="3">MMG032</strain>
    </source>
</reference>